<keyword evidence="1" id="KW-0175">Coiled coil</keyword>
<gene>
    <name evidence="3" type="ORF">C6I21_05580</name>
</gene>
<organism evidence="3 4">
    <name type="scientific">Alkalicoccus urumqiensis</name>
    <name type="common">Bacillus urumqiensis</name>
    <dbReference type="NCBI Taxonomy" id="1548213"/>
    <lineage>
        <taxon>Bacteria</taxon>
        <taxon>Bacillati</taxon>
        <taxon>Bacillota</taxon>
        <taxon>Bacilli</taxon>
        <taxon>Bacillales</taxon>
        <taxon>Bacillaceae</taxon>
        <taxon>Alkalicoccus</taxon>
    </lineage>
</organism>
<name>A0A2P6MJ21_ALKUR</name>
<dbReference type="OrthoDB" id="2435352at2"/>
<dbReference type="InterPro" id="IPR025616">
    <property type="entry name" value="YpjP"/>
</dbReference>
<dbReference type="RefSeq" id="WP_105958462.1">
    <property type="nucleotide sequence ID" value="NZ_PVNS01000004.1"/>
</dbReference>
<dbReference type="AlphaFoldDB" id="A0A2P6MJ21"/>
<evidence type="ECO:0000313" key="3">
    <source>
        <dbReference type="EMBL" id="PRO66272.1"/>
    </source>
</evidence>
<proteinExistence type="predicted"/>
<dbReference type="EMBL" id="PVNS01000004">
    <property type="protein sequence ID" value="PRO66272.1"/>
    <property type="molecule type" value="Genomic_DNA"/>
</dbReference>
<dbReference type="Pfam" id="PF14005">
    <property type="entry name" value="YpjP"/>
    <property type="match status" value="1"/>
</dbReference>
<accession>A0A2P6MJ21</accession>
<feature type="chain" id="PRO_5039650481" description="YpjP-like protein" evidence="2">
    <location>
        <begin position="21"/>
        <end position="198"/>
    </location>
</feature>
<feature type="signal peptide" evidence="2">
    <location>
        <begin position="1"/>
        <end position="20"/>
    </location>
</feature>
<evidence type="ECO:0008006" key="5">
    <source>
        <dbReference type="Google" id="ProtNLM"/>
    </source>
</evidence>
<keyword evidence="2" id="KW-0732">Signal</keyword>
<reference evidence="3 4" key="1">
    <citation type="submission" date="2018-03" db="EMBL/GenBank/DDBJ databases">
        <title>Bacillus urumqiensis sp. nov., a moderately haloalkaliphilic bacterium isolated from a salt lake.</title>
        <authorList>
            <person name="Zhao B."/>
            <person name="Liao Z."/>
        </authorList>
    </citation>
    <scope>NUCLEOTIDE SEQUENCE [LARGE SCALE GENOMIC DNA]</scope>
    <source>
        <strain evidence="3 4">BZ-SZ-XJ18</strain>
    </source>
</reference>
<protein>
    <recommendedName>
        <fullName evidence="5">YpjP-like protein</fullName>
    </recommendedName>
</protein>
<sequence>MKLWMRRLTIVMMSVLTLGAYIPPLDWDDKENADETNPEKKDADLAFSEVEDSSAELEEELWSLEEYLDDVTEQAREQTISKLGPKIYNKVEGDVMEEILPQIEGVISSLYESEDQETVSSWTITEHPSSGYGEKIFHIYDEQEETDVLRFHVRRDMKPKQGYYFNFHYHVKDDGFEAHHTLGDVYWDKNTPPKWMSH</sequence>
<dbReference type="Proteomes" id="UP000243650">
    <property type="component" value="Unassembled WGS sequence"/>
</dbReference>
<evidence type="ECO:0000256" key="2">
    <source>
        <dbReference type="SAM" id="SignalP"/>
    </source>
</evidence>
<feature type="coiled-coil region" evidence="1">
    <location>
        <begin position="40"/>
        <end position="74"/>
    </location>
</feature>
<evidence type="ECO:0000313" key="4">
    <source>
        <dbReference type="Proteomes" id="UP000243650"/>
    </source>
</evidence>
<evidence type="ECO:0000256" key="1">
    <source>
        <dbReference type="SAM" id="Coils"/>
    </source>
</evidence>
<keyword evidence="4" id="KW-1185">Reference proteome</keyword>
<comment type="caution">
    <text evidence="3">The sequence shown here is derived from an EMBL/GenBank/DDBJ whole genome shotgun (WGS) entry which is preliminary data.</text>
</comment>